<reference evidence="1 2" key="1">
    <citation type="submission" date="2015-08" db="EMBL/GenBank/DDBJ databases">
        <authorList>
            <person name="Babu N.S."/>
            <person name="Beckwith C.J."/>
            <person name="Beseler K.G."/>
            <person name="Brison A."/>
            <person name="Carone J.V."/>
            <person name="Caskin T.P."/>
            <person name="Diamond M."/>
            <person name="Durham M.E."/>
            <person name="Foxe J.M."/>
            <person name="Go M."/>
            <person name="Henderson B.A."/>
            <person name="Jones I.B."/>
            <person name="McGettigan J.A."/>
            <person name="Micheletti S.J."/>
            <person name="Nasrallah M.E."/>
            <person name="Ortiz D."/>
            <person name="Piller C.R."/>
            <person name="Privatt S.R."/>
            <person name="Schneider S.L."/>
            <person name="Sharp S."/>
            <person name="Smith T.C."/>
            <person name="Stanton J.D."/>
            <person name="Ullery H.E."/>
            <person name="Wilson R.J."/>
            <person name="Serrano M.G."/>
            <person name="Buck G."/>
            <person name="Lee V."/>
            <person name="Wang Y."/>
            <person name="Carvalho R."/>
            <person name="Voegtly L."/>
            <person name="Shi R."/>
            <person name="Duckworth R."/>
            <person name="Johnson A."/>
            <person name="Loviza R."/>
            <person name="Walstead R."/>
            <person name="Shah Z."/>
            <person name="Kiflezghi M."/>
            <person name="Wade K."/>
            <person name="Ball S.L."/>
            <person name="Bradley K.W."/>
            <person name="Asai D.J."/>
            <person name="Bowman C.A."/>
            <person name="Russell D.A."/>
            <person name="Pope W.H."/>
            <person name="Jacobs-Sera D."/>
            <person name="Hendrix R.W."/>
            <person name="Hatfull G.F."/>
        </authorList>
    </citation>
    <scope>NUCLEOTIDE SEQUENCE [LARGE SCALE GENOMIC DNA]</scope>
    <source>
        <strain evidence="1 2">DSM 27648</strain>
    </source>
</reference>
<name>A0A0K1PRM9_9BACT</name>
<evidence type="ECO:0000313" key="1">
    <source>
        <dbReference type="EMBL" id="AKU96182.1"/>
    </source>
</evidence>
<dbReference type="AlphaFoldDB" id="A0A0K1PRM9"/>
<protein>
    <submittedName>
        <fullName evidence="1">Uncharacterized protein</fullName>
    </submittedName>
</protein>
<keyword evidence="2" id="KW-1185">Reference proteome</keyword>
<gene>
    <name evidence="1" type="ORF">AKJ09_02846</name>
</gene>
<dbReference type="EMBL" id="CP012333">
    <property type="protein sequence ID" value="AKU96182.1"/>
    <property type="molecule type" value="Genomic_DNA"/>
</dbReference>
<dbReference type="KEGG" id="llu:AKJ09_02846"/>
<accession>A0A0K1PRM9</accession>
<proteinExistence type="predicted"/>
<organism evidence="1 2">
    <name type="scientific">Labilithrix luteola</name>
    <dbReference type="NCBI Taxonomy" id="1391654"/>
    <lineage>
        <taxon>Bacteria</taxon>
        <taxon>Pseudomonadati</taxon>
        <taxon>Myxococcota</taxon>
        <taxon>Polyangia</taxon>
        <taxon>Polyangiales</taxon>
        <taxon>Labilitrichaceae</taxon>
        <taxon>Labilithrix</taxon>
    </lineage>
</organism>
<sequence>MPPDRLVVREAQLARKPRRARHGKEVALPRVDAPTHSAAEGTMRKGTIASLLGVAALVAVCSSACTNHVQGGVAPDPGSGTVTQTWTIEGTSAPAKCTEFGASQMRVVFFDSVFTIYSTALAPCTDFELSRDVRAQSYTGRATFIGPNGADVSETLPIGNFIVAPGGTTVSTVDFPAASLVPPSAPVQQ</sequence>
<evidence type="ECO:0000313" key="2">
    <source>
        <dbReference type="Proteomes" id="UP000064967"/>
    </source>
</evidence>
<dbReference type="Proteomes" id="UP000064967">
    <property type="component" value="Chromosome"/>
</dbReference>